<dbReference type="STRING" id="187330.AMS58_15560"/>
<comment type="caution">
    <text evidence="5">The sequence shown here is derived from an EMBL/GenBank/DDBJ whole genome shotgun (WGS) entry which is preliminary data.</text>
</comment>
<evidence type="ECO:0000313" key="5">
    <source>
        <dbReference type="EMBL" id="KPH58026.1"/>
    </source>
</evidence>
<dbReference type="InterPro" id="IPR044665">
    <property type="entry name" value="E_coli_cyclophilin_A-like"/>
</dbReference>
<dbReference type="RefSeq" id="WP_054455739.1">
    <property type="nucleotide sequence ID" value="NZ_LHPH01000027.1"/>
</dbReference>
<comment type="function">
    <text evidence="3">PPIases accelerate the folding of proteins. It catalyzes the cis-trans isomerization of proline imidic peptide bonds in oligopeptides.</text>
</comment>
<organism evidence="5 6">
    <name type="scientific">Pseudoalteromonas porphyrae</name>
    <dbReference type="NCBI Taxonomy" id="187330"/>
    <lineage>
        <taxon>Bacteria</taxon>
        <taxon>Pseudomonadati</taxon>
        <taxon>Pseudomonadota</taxon>
        <taxon>Gammaproteobacteria</taxon>
        <taxon>Alteromonadales</taxon>
        <taxon>Pseudoalteromonadaceae</taxon>
        <taxon>Pseudoalteromonas</taxon>
    </lineage>
</organism>
<dbReference type="PRINTS" id="PR00153">
    <property type="entry name" value="CSAPPISMRASE"/>
</dbReference>
<evidence type="ECO:0000259" key="4">
    <source>
        <dbReference type="PROSITE" id="PS50072"/>
    </source>
</evidence>
<comment type="similarity">
    <text evidence="3">Belongs to the cyclophilin-type PPIase family.</text>
</comment>
<dbReference type="Pfam" id="PF00160">
    <property type="entry name" value="Pro_isomerase"/>
    <property type="match status" value="1"/>
</dbReference>
<dbReference type="InterPro" id="IPR002130">
    <property type="entry name" value="Cyclophilin-type_PPIase_dom"/>
</dbReference>
<keyword evidence="1 3" id="KW-0697">Rotamase</keyword>
<keyword evidence="6" id="KW-1185">Reference proteome</keyword>
<keyword evidence="2 3" id="KW-0413">Isomerase</keyword>
<dbReference type="SUPFAM" id="SSF50891">
    <property type="entry name" value="Cyclophilin-like"/>
    <property type="match status" value="1"/>
</dbReference>
<feature type="domain" description="PPIase cyclophilin-type" evidence="4">
    <location>
        <begin position="18"/>
        <end position="175"/>
    </location>
</feature>
<dbReference type="PANTHER" id="PTHR43246">
    <property type="entry name" value="PEPTIDYL-PROLYL CIS-TRANS ISOMERASE CYP38, CHLOROPLASTIC"/>
    <property type="match status" value="1"/>
</dbReference>
<evidence type="ECO:0000256" key="1">
    <source>
        <dbReference type="ARBA" id="ARBA00023110"/>
    </source>
</evidence>
<feature type="signal peptide" evidence="3">
    <location>
        <begin position="1"/>
        <end position="19"/>
    </location>
</feature>
<dbReference type="GO" id="GO:0003755">
    <property type="term" value="F:peptidyl-prolyl cis-trans isomerase activity"/>
    <property type="evidence" value="ECO:0007669"/>
    <property type="project" value="UniProtKB-UniRule"/>
</dbReference>
<evidence type="ECO:0000256" key="2">
    <source>
        <dbReference type="ARBA" id="ARBA00023235"/>
    </source>
</evidence>
<keyword evidence="3" id="KW-0732">Signal</keyword>
<gene>
    <name evidence="5" type="ORF">ADS77_18405</name>
</gene>
<dbReference type="EMBL" id="LHPH01000027">
    <property type="protein sequence ID" value="KPH58026.1"/>
    <property type="molecule type" value="Genomic_DNA"/>
</dbReference>
<accession>A0A0N1EF12</accession>
<dbReference type="AlphaFoldDB" id="A0A0N1EF12"/>
<dbReference type="InterPro" id="IPR029000">
    <property type="entry name" value="Cyclophilin-like_dom_sf"/>
</dbReference>
<feature type="chain" id="PRO_5006517958" description="Peptidyl-prolyl cis-trans isomerase" evidence="3">
    <location>
        <begin position="20"/>
        <end position="246"/>
    </location>
</feature>
<dbReference type="InterPro" id="IPR020008">
    <property type="entry name" value="GlyGly_CTERM"/>
</dbReference>
<dbReference type="OrthoDB" id="9807797at2"/>
<dbReference type="NCBIfam" id="TIGR03501">
    <property type="entry name" value="GlyGly_CTERM"/>
    <property type="match status" value="1"/>
</dbReference>
<sequence>MKKLLLCSLLAAASFNSYATVVEMQTSQGTIKIDLFDQQAPKTVANFLKYIQSDAYNQTVIHRSVDDFIIQGGGFTYDEGFKAITTSAAVQNEPELSNVKGTIAMAKLGSNENSATSQWFFNLKDNSANLDIQNGGFTVFGQISTDSFAVLDTIAELVHCGEVPVVNVTKEQCASTDTVLTTANLVSINSVVVLDNDENSSVNLNPTKNTLIDTVEKPSTGGSDGGSMGWLLLPLLFAGFKRRRAA</sequence>
<proteinExistence type="inferred from homology"/>
<dbReference type="EC" id="5.2.1.8" evidence="3"/>
<comment type="catalytic activity">
    <reaction evidence="3">
        <text>[protein]-peptidylproline (omega=180) = [protein]-peptidylproline (omega=0)</text>
        <dbReference type="Rhea" id="RHEA:16237"/>
        <dbReference type="Rhea" id="RHEA-COMP:10747"/>
        <dbReference type="Rhea" id="RHEA-COMP:10748"/>
        <dbReference type="ChEBI" id="CHEBI:83833"/>
        <dbReference type="ChEBI" id="CHEBI:83834"/>
        <dbReference type="EC" id="5.2.1.8"/>
    </reaction>
</comment>
<name>A0A0N1EF12_9GAMM</name>
<evidence type="ECO:0000256" key="3">
    <source>
        <dbReference type="RuleBase" id="RU363019"/>
    </source>
</evidence>
<reference evidence="5 6" key="1">
    <citation type="submission" date="2015-08" db="EMBL/GenBank/DDBJ databases">
        <title>Draft Genome Sequence of Pseudoalteromonas porphyrae UCD-SED14.</title>
        <authorList>
            <person name="Coil D.A."/>
            <person name="Jospin G."/>
            <person name="Lee R.D."/>
            <person name="Eisen J.A."/>
        </authorList>
    </citation>
    <scope>NUCLEOTIDE SEQUENCE [LARGE SCALE GENOMIC DNA]</scope>
    <source>
        <strain evidence="5 6">UCD-SED14</strain>
    </source>
</reference>
<evidence type="ECO:0000313" key="6">
    <source>
        <dbReference type="Proteomes" id="UP000037848"/>
    </source>
</evidence>
<dbReference type="PROSITE" id="PS50072">
    <property type="entry name" value="CSA_PPIASE_2"/>
    <property type="match status" value="1"/>
</dbReference>
<protein>
    <recommendedName>
        <fullName evidence="3">Peptidyl-prolyl cis-trans isomerase</fullName>
        <shortName evidence="3">PPIase</shortName>
        <ecNumber evidence="3">5.2.1.8</ecNumber>
    </recommendedName>
</protein>
<dbReference type="Gene3D" id="2.40.100.10">
    <property type="entry name" value="Cyclophilin-like"/>
    <property type="match status" value="1"/>
</dbReference>
<dbReference type="Proteomes" id="UP000037848">
    <property type="component" value="Unassembled WGS sequence"/>
</dbReference>
<dbReference type="PATRIC" id="fig|187330.3.peg.2329"/>